<feature type="signal peptide" evidence="11">
    <location>
        <begin position="1"/>
        <end position="15"/>
    </location>
</feature>
<dbReference type="FunFam" id="1.20.1270.10:FF:000016">
    <property type="entry name" value="Heat shock protein 70"/>
    <property type="match status" value="1"/>
</dbReference>
<sequence>MKILALLSLLAVAFAKDDKKDKDIGTVIGIDLGTTYSCVGVFKNGRVEIIPNDQGNRITPSYVAFTADGERLIGDAAKNQLTTNPENTVFDAKRLIGREWSEKTVQSDIKLFPFKVIEKSSKPHIQVETKQGTKVFTPEEISAMVLGKMKEVAEAYLEKKVTHAVVTVPAYFNDAQRQATKDAGVIAGLTVMRIINEPTAAAIAYGLDKKEGEKNILVFDLGGGTFDVSLLTIDNGVFEVVSTNGDTHLGGEDFDQRIMEHFIKLYKKKKGKDVRKDNRAVQKLRREVEKAKRALSSAHQVRIEIDSFFEGDDFAETLTRAKFEELNIDLFRSTLKPVQKVLEDAEMKKTEIDEIVLVGGSTRIPKIQQLVKEFFNGKEPSRGINPDEAVAYGAAVQAGVLSGEQETGDIILLDVNPLTMGIETVGGVMTKLIPRNTVIPTKKSQIFSTAADNQNTVTIQVFEGERPMTKDNHLLGKFDLTGIPPAPRGVPQIEVTFEIDANGILQVSAEDKGTGNKEKITITNDQNRLTPEDIERMIKDAERFADEDKSLKEKVESRNELESYLYSLKNQIGDKDKLGAKLSDDDKSKIEEVVEEKIKWLEDNQDNEASEFKRVKKEAEDIVQPIIAKLYQQGGGAGAEMPEEEGERDEL</sequence>
<evidence type="ECO:0000256" key="2">
    <source>
        <dbReference type="ARBA" id="ARBA00007381"/>
    </source>
</evidence>
<dbReference type="InterPro" id="IPR029047">
    <property type="entry name" value="HSP70_peptide-bd_sf"/>
</dbReference>
<dbReference type="FunFam" id="3.30.420.40:FF:000172">
    <property type="entry name" value="Heat shock 70 kDa protein"/>
    <property type="match status" value="1"/>
</dbReference>
<organism evidence="12 13">
    <name type="scientific">Artemia franciscana</name>
    <name type="common">Brine shrimp</name>
    <name type="synonym">Artemia sanfranciscana</name>
    <dbReference type="NCBI Taxonomy" id="6661"/>
    <lineage>
        <taxon>Eukaryota</taxon>
        <taxon>Metazoa</taxon>
        <taxon>Ecdysozoa</taxon>
        <taxon>Arthropoda</taxon>
        <taxon>Crustacea</taxon>
        <taxon>Branchiopoda</taxon>
        <taxon>Anostraca</taxon>
        <taxon>Artemiidae</taxon>
        <taxon>Artemia</taxon>
    </lineage>
</organism>
<dbReference type="SUPFAM" id="SSF53067">
    <property type="entry name" value="Actin-like ATPase domain"/>
    <property type="match status" value="2"/>
</dbReference>
<comment type="caution">
    <text evidence="12">The sequence shown here is derived from an EMBL/GenBank/DDBJ whole genome shotgun (WGS) entry which is preliminary data.</text>
</comment>
<dbReference type="Proteomes" id="UP001187531">
    <property type="component" value="Unassembled WGS sequence"/>
</dbReference>
<evidence type="ECO:0000256" key="9">
    <source>
        <dbReference type="RuleBase" id="RU003322"/>
    </source>
</evidence>
<dbReference type="InterPro" id="IPR013126">
    <property type="entry name" value="Hsp_70_fam"/>
</dbReference>
<keyword evidence="6 9" id="KW-0067">ATP-binding</keyword>
<evidence type="ECO:0000256" key="1">
    <source>
        <dbReference type="ARBA" id="ARBA00004319"/>
    </source>
</evidence>
<feature type="chain" id="PRO_5041891745" evidence="11">
    <location>
        <begin position="16"/>
        <end position="651"/>
    </location>
</feature>
<evidence type="ECO:0000256" key="7">
    <source>
        <dbReference type="ARBA" id="ARBA00023016"/>
    </source>
</evidence>
<dbReference type="PROSITE" id="PS00329">
    <property type="entry name" value="HSP70_2"/>
    <property type="match status" value="1"/>
</dbReference>
<comment type="similarity">
    <text evidence="2 9">Belongs to the heat shock protein 70 family.</text>
</comment>
<keyword evidence="5" id="KW-0256">Endoplasmic reticulum</keyword>
<dbReference type="SUPFAM" id="SSF100920">
    <property type="entry name" value="Heat shock protein 70kD (HSP70), peptide-binding domain"/>
    <property type="match status" value="1"/>
</dbReference>
<feature type="coiled-coil region" evidence="10">
    <location>
        <begin position="274"/>
        <end position="301"/>
    </location>
</feature>
<dbReference type="InterPro" id="IPR042050">
    <property type="entry name" value="BIP_NBD"/>
</dbReference>
<gene>
    <name evidence="12" type="ORF">QYM36_003561</name>
</gene>
<evidence type="ECO:0000256" key="6">
    <source>
        <dbReference type="ARBA" id="ARBA00022840"/>
    </source>
</evidence>
<evidence type="ECO:0000256" key="11">
    <source>
        <dbReference type="SAM" id="SignalP"/>
    </source>
</evidence>
<keyword evidence="3 11" id="KW-0732">Signal</keyword>
<dbReference type="GO" id="GO:0005524">
    <property type="term" value="F:ATP binding"/>
    <property type="evidence" value="ECO:0007669"/>
    <property type="project" value="UniProtKB-KW"/>
</dbReference>
<dbReference type="EMBL" id="JAVRJZ010000006">
    <property type="protein sequence ID" value="KAK2721321.1"/>
    <property type="molecule type" value="Genomic_DNA"/>
</dbReference>
<dbReference type="Pfam" id="PF00012">
    <property type="entry name" value="HSP70"/>
    <property type="match status" value="1"/>
</dbReference>
<dbReference type="Gene3D" id="3.90.640.10">
    <property type="entry name" value="Actin, Chain A, domain 4"/>
    <property type="match status" value="1"/>
</dbReference>
<comment type="subcellular location">
    <subcellularLocation>
        <location evidence="1">Endoplasmic reticulum lumen</location>
    </subcellularLocation>
</comment>
<evidence type="ECO:0000313" key="13">
    <source>
        <dbReference type="Proteomes" id="UP001187531"/>
    </source>
</evidence>
<keyword evidence="7" id="KW-0346">Stress response</keyword>
<dbReference type="PROSITE" id="PS01036">
    <property type="entry name" value="HSP70_3"/>
    <property type="match status" value="1"/>
</dbReference>
<dbReference type="GO" id="GO:0140662">
    <property type="term" value="F:ATP-dependent protein folding chaperone"/>
    <property type="evidence" value="ECO:0007669"/>
    <property type="project" value="InterPro"/>
</dbReference>
<keyword evidence="10" id="KW-0175">Coiled coil</keyword>
<dbReference type="PANTHER" id="PTHR19375">
    <property type="entry name" value="HEAT SHOCK PROTEIN 70KDA"/>
    <property type="match status" value="1"/>
</dbReference>
<dbReference type="CDD" id="cd10241">
    <property type="entry name" value="ASKHA_NBD_HSP70_BiP"/>
    <property type="match status" value="1"/>
</dbReference>
<name>A0AA88LGZ8_ARTSF</name>
<evidence type="ECO:0000313" key="12">
    <source>
        <dbReference type="EMBL" id="KAK2721320.1"/>
    </source>
</evidence>
<proteinExistence type="inferred from homology"/>
<keyword evidence="4 9" id="KW-0547">Nucleotide-binding</keyword>
<dbReference type="FunFam" id="2.60.34.10:FF:000014">
    <property type="entry name" value="Chaperone protein DnaK HSP70"/>
    <property type="match status" value="1"/>
</dbReference>
<protein>
    <submittedName>
        <fullName evidence="12">Uncharacterized protein</fullName>
    </submittedName>
</protein>
<dbReference type="FunFam" id="3.30.420.40:FF:000720">
    <property type="entry name" value="Endoplasmic reticulum chaperone BiP"/>
    <property type="match status" value="1"/>
</dbReference>
<reference evidence="12" key="1">
    <citation type="submission" date="2023-07" db="EMBL/GenBank/DDBJ databases">
        <title>Chromosome-level genome assembly of Artemia franciscana.</title>
        <authorList>
            <person name="Jo E."/>
        </authorList>
    </citation>
    <scope>NUCLEOTIDE SEQUENCE</scope>
    <source>
        <tissue evidence="12">Whole body</tissue>
    </source>
</reference>
<dbReference type="InterPro" id="IPR029048">
    <property type="entry name" value="HSP70_C_sf"/>
</dbReference>
<dbReference type="FunFam" id="3.90.640.10:FF:000153">
    <property type="entry name" value="Endoplasmic reticulum chaperone BiP"/>
    <property type="match status" value="1"/>
</dbReference>
<dbReference type="PROSITE" id="PS00297">
    <property type="entry name" value="HSP70_1"/>
    <property type="match status" value="1"/>
</dbReference>
<dbReference type="InterPro" id="IPR043129">
    <property type="entry name" value="ATPase_NBD"/>
</dbReference>
<comment type="catalytic activity">
    <reaction evidence="8">
        <text>ATP + H2O = ADP + phosphate + H(+)</text>
        <dbReference type="Rhea" id="RHEA:13065"/>
        <dbReference type="ChEBI" id="CHEBI:15377"/>
        <dbReference type="ChEBI" id="CHEBI:15378"/>
        <dbReference type="ChEBI" id="CHEBI:30616"/>
        <dbReference type="ChEBI" id="CHEBI:43474"/>
        <dbReference type="ChEBI" id="CHEBI:456216"/>
        <dbReference type="EC" id="3.6.4.10"/>
    </reaction>
</comment>
<keyword evidence="13" id="KW-1185">Reference proteome</keyword>
<dbReference type="Gene3D" id="3.30.420.40">
    <property type="match status" value="2"/>
</dbReference>
<dbReference type="AlphaFoldDB" id="A0AA88LGZ8"/>
<evidence type="ECO:0000256" key="8">
    <source>
        <dbReference type="ARBA" id="ARBA00048056"/>
    </source>
</evidence>
<dbReference type="GO" id="GO:0005788">
    <property type="term" value="C:endoplasmic reticulum lumen"/>
    <property type="evidence" value="ECO:0007669"/>
    <property type="project" value="UniProtKB-SubCell"/>
</dbReference>
<evidence type="ECO:0000256" key="10">
    <source>
        <dbReference type="SAM" id="Coils"/>
    </source>
</evidence>
<dbReference type="EMBL" id="JAVRJZ010000006">
    <property type="protein sequence ID" value="KAK2721319.1"/>
    <property type="molecule type" value="Genomic_DNA"/>
</dbReference>
<evidence type="ECO:0000256" key="4">
    <source>
        <dbReference type="ARBA" id="ARBA00022741"/>
    </source>
</evidence>
<evidence type="ECO:0000256" key="5">
    <source>
        <dbReference type="ARBA" id="ARBA00022824"/>
    </source>
</evidence>
<dbReference type="PRINTS" id="PR00301">
    <property type="entry name" value="HEATSHOCK70"/>
</dbReference>
<evidence type="ECO:0000256" key="3">
    <source>
        <dbReference type="ARBA" id="ARBA00022729"/>
    </source>
</evidence>
<dbReference type="Gene3D" id="1.20.1270.10">
    <property type="match status" value="1"/>
</dbReference>
<dbReference type="SUPFAM" id="SSF100934">
    <property type="entry name" value="Heat shock protein 70kD (HSP70), C-terminal subdomain"/>
    <property type="match status" value="1"/>
</dbReference>
<accession>A0AA88LGZ8</accession>
<dbReference type="NCBIfam" id="NF001413">
    <property type="entry name" value="PRK00290.1"/>
    <property type="match status" value="1"/>
</dbReference>
<dbReference type="EMBL" id="JAVRJZ010000006">
    <property type="protein sequence ID" value="KAK2721320.1"/>
    <property type="molecule type" value="Genomic_DNA"/>
</dbReference>
<dbReference type="Gene3D" id="2.60.34.10">
    <property type="entry name" value="Substrate Binding Domain Of DNAk, Chain A, domain 1"/>
    <property type="match status" value="1"/>
</dbReference>
<dbReference type="InterPro" id="IPR018181">
    <property type="entry name" value="Heat_shock_70_CS"/>
</dbReference>